<dbReference type="PANTHER" id="PTHR15288:SF0">
    <property type="entry name" value="UDENN DOMAIN-CONTAINING PROTEIN"/>
    <property type="match status" value="1"/>
</dbReference>
<dbReference type="PANTHER" id="PTHR15288">
    <property type="entry name" value="DENN DOMAIN-CONTAINING PROTEIN 2"/>
    <property type="match status" value="1"/>
</dbReference>
<proteinExistence type="predicted"/>
<accession>A0ABR2JQJ9</accession>
<feature type="domain" description="UDENN" evidence="1">
    <location>
        <begin position="43"/>
        <end position="498"/>
    </location>
</feature>
<dbReference type="Gene3D" id="3.30.450.200">
    <property type="match status" value="1"/>
</dbReference>
<dbReference type="InterPro" id="IPR043153">
    <property type="entry name" value="DENN_C"/>
</dbReference>
<dbReference type="EMBL" id="JAPFFF010000010">
    <property type="protein sequence ID" value="KAK8880959.1"/>
    <property type="molecule type" value="Genomic_DNA"/>
</dbReference>
<dbReference type="Gene3D" id="3.40.50.11500">
    <property type="match status" value="1"/>
</dbReference>
<dbReference type="SMART" id="SM00799">
    <property type="entry name" value="DENN"/>
    <property type="match status" value="1"/>
</dbReference>
<reference evidence="2 3" key="1">
    <citation type="submission" date="2024-04" db="EMBL/GenBank/DDBJ databases">
        <title>Tritrichomonas musculus Genome.</title>
        <authorList>
            <person name="Alves-Ferreira E."/>
            <person name="Grigg M."/>
            <person name="Lorenzi H."/>
            <person name="Galac M."/>
        </authorList>
    </citation>
    <scope>NUCLEOTIDE SEQUENCE [LARGE SCALE GENOMIC DNA]</scope>
    <source>
        <strain evidence="2 3">EAF2021</strain>
    </source>
</reference>
<dbReference type="InterPro" id="IPR051942">
    <property type="entry name" value="DENN_domain_containing_2"/>
</dbReference>
<dbReference type="InterPro" id="IPR001194">
    <property type="entry name" value="cDENN_dom"/>
</dbReference>
<dbReference type="Proteomes" id="UP001470230">
    <property type="component" value="Unassembled WGS sequence"/>
</dbReference>
<evidence type="ECO:0000259" key="1">
    <source>
        <dbReference type="PROSITE" id="PS50211"/>
    </source>
</evidence>
<gene>
    <name evidence="2" type="ORF">M9Y10_003665</name>
</gene>
<dbReference type="Pfam" id="PF02141">
    <property type="entry name" value="DENN"/>
    <property type="match status" value="1"/>
</dbReference>
<sequence length="528" mass="60754">MYSRRLSVTNEVKVQRSLQNKRLASEIEERIPKIRKSQKMFDQFLIMGAPLKFEEQSPEPVILASYPRVSKFTRPDSEVLMLLSFAFPNGFSKIRPDTTGLRTILTEFVFFLKEEADTIYGICVQFRGNDKLFFASEQNLEYPFCYCLLTFTPFISAHFTFLSYLSLLMVKRINSIPHVNTENEVPLPVLTEEIFAHLVPDKNFPHVTVLPGLNATQELRDELLFYYSLPTKAKDVNPYPKIPLSPKINLCLPLHLTKNQCFAYSSFHSLFNTFKISEIVTIYTAILLEMRVVFISKRDLHLLSMSLISIITLFKPFKSKSTIILPILPSKPFFLQILDSPVPYVIGTTSQTRDADLIVNIDSFEITANTNIPLLPQRNELISKLINIISTNGKKCTIPQCDVNGDKPLCPEFIKFVDNYNPYNFPFIYISLIKLTYIFPPNIVDTIIDVFRNHITPSLTETINSCLVTDNSDPHKPVTICNIGLFLCQVPDCDREFYEKFTQTNTWETYCDKLSEIRNKMIKEQSNT</sequence>
<evidence type="ECO:0000313" key="2">
    <source>
        <dbReference type="EMBL" id="KAK8880959.1"/>
    </source>
</evidence>
<keyword evidence="3" id="KW-1185">Reference proteome</keyword>
<protein>
    <recommendedName>
        <fullName evidence="1">UDENN domain-containing protein</fullName>
    </recommendedName>
</protein>
<dbReference type="InterPro" id="IPR037516">
    <property type="entry name" value="Tripartite_DENN"/>
</dbReference>
<organism evidence="2 3">
    <name type="scientific">Tritrichomonas musculus</name>
    <dbReference type="NCBI Taxonomy" id="1915356"/>
    <lineage>
        <taxon>Eukaryota</taxon>
        <taxon>Metamonada</taxon>
        <taxon>Parabasalia</taxon>
        <taxon>Tritrichomonadida</taxon>
        <taxon>Tritrichomonadidae</taxon>
        <taxon>Tritrichomonas</taxon>
    </lineage>
</organism>
<name>A0ABR2JQJ9_9EUKA</name>
<dbReference type="PROSITE" id="PS50211">
    <property type="entry name" value="DENN"/>
    <property type="match status" value="1"/>
</dbReference>
<evidence type="ECO:0000313" key="3">
    <source>
        <dbReference type="Proteomes" id="UP001470230"/>
    </source>
</evidence>
<comment type="caution">
    <text evidence="2">The sequence shown here is derived from an EMBL/GenBank/DDBJ whole genome shotgun (WGS) entry which is preliminary data.</text>
</comment>